<accession>A0AAV0JSJ3</accession>
<dbReference type="GO" id="GO:0006352">
    <property type="term" value="P:DNA-templated transcription initiation"/>
    <property type="evidence" value="ECO:0007669"/>
    <property type="project" value="InterPro"/>
</dbReference>
<dbReference type="PANTHER" id="PTHR30603:SF4">
    <property type="entry name" value="RNA POLYMERASE SIGMA FACTOR SIGE, CHLOROPLASTIC_MITOCHONDRIAL"/>
    <property type="match status" value="1"/>
</dbReference>
<keyword evidence="2" id="KW-0805">Transcription regulation</keyword>
<dbReference type="Gene3D" id="1.10.10.10">
    <property type="entry name" value="Winged helix-like DNA-binding domain superfamily/Winged helix DNA-binding domain"/>
    <property type="match status" value="2"/>
</dbReference>
<dbReference type="SUPFAM" id="SSF88946">
    <property type="entry name" value="Sigma2 domain of RNA polymerase sigma factors"/>
    <property type="match status" value="1"/>
</dbReference>
<dbReference type="InterPro" id="IPR036388">
    <property type="entry name" value="WH-like_DNA-bd_sf"/>
</dbReference>
<feature type="domain" description="RNA polymerase sigma-70 region 2" evidence="8">
    <location>
        <begin position="279"/>
        <end position="345"/>
    </location>
</feature>
<dbReference type="PANTHER" id="PTHR30603">
    <property type="entry name" value="RNA POLYMERASE SIGMA FACTOR RPO"/>
    <property type="match status" value="1"/>
</dbReference>
<evidence type="ECO:0000313" key="10">
    <source>
        <dbReference type="EMBL" id="CAI0412944.1"/>
    </source>
</evidence>
<evidence type="ECO:0000256" key="5">
    <source>
        <dbReference type="ARBA" id="ARBA00023163"/>
    </source>
</evidence>
<organism evidence="10 11">
    <name type="scientific">Linum tenue</name>
    <dbReference type="NCBI Taxonomy" id="586396"/>
    <lineage>
        <taxon>Eukaryota</taxon>
        <taxon>Viridiplantae</taxon>
        <taxon>Streptophyta</taxon>
        <taxon>Embryophyta</taxon>
        <taxon>Tracheophyta</taxon>
        <taxon>Spermatophyta</taxon>
        <taxon>Magnoliopsida</taxon>
        <taxon>eudicotyledons</taxon>
        <taxon>Gunneridae</taxon>
        <taxon>Pentapetalae</taxon>
        <taxon>rosids</taxon>
        <taxon>fabids</taxon>
        <taxon>Malpighiales</taxon>
        <taxon>Linaceae</taxon>
        <taxon>Linum</taxon>
    </lineage>
</organism>
<dbReference type="InterPro" id="IPR007624">
    <property type="entry name" value="RNA_pol_sigma70_r3"/>
</dbReference>
<evidence type="ECO:0000256" key="1">
    <source>
        <dbReference type="ARBA" id="ARBA00007788"/>
    </source>
</evidence>
<dbReference type="InterPro" id="IPR007627">
    <property type="entry name" value="RNA_pol_sigma70_r2"/>
</dbReference>
<dbReference type="PRINTS" id="PR00046">
    <property type="entry name" value="SIGMA70FCT"/>
</dbReference>
<keyword evidence="11" id="KW-1185">Reference proteome</keyword>
<evidence type="ECO:0000256" key="3">
    <source>
        <dbReference type="ARBA" id="ARBA00023082"/>
    </source>
</evidence>
<dbReference type="GO" id="GO:0003677">
    <property type="term" value="F:DNA binding"/>
    <property type="evidence" value="ECO:0007669"/>
    <property type="project" value="UniProtKB-KW"/>
</dbReference>
<evidence type="ECO:0000256" key="2">
    <source>
        <dbReference type="ARBA" id="ARBA00023015"/>
    </source>
</evidence>
<keyword evidence="5" id="KW-0804">Transcription</keyword>
<dbReference type="InterPro" id="IPR007630">
    <property type="entry name" value="RNA_pol_sigma70_r4"/>
</dbReference>
<feature type="compositionally biased region" description="Basic residues" evidence="6">
    <location>
        <begin position="63"/>
        <end position="72"/>
    </location>
</feature>
<evidence type="ECO:0000259" key="7">
    <source>
        <dbReference type="Pfam" id="PF04539"/>
    </source>
</evidence>
<dbReference type="Pfam" id="PF04539">
    <property type="entry name" value="Sigma70_r3"/>
    <property type="match status" value="1"/>
</dbReference>
<evidence type="ECO:0000259" key="9">
    <source>
        <dbReference type="Pfam" id="PF04545"/>
    </source>
</evidence>
<evidence type="ECO:0008006" key="12">
    <source>
        <dbReference type="Google" id="ProtNLM"/>
    </source>
</evidence>
<feature type="compositionally biased region" description="Polar residues" evidence="6">
    <location>
        <begin position="53"/>
        <end position="62"/>
    </location>
</feature>
<dbReference type="InterPro" id="IPR014284">
    <property type="entry name" value="RNA_pol_sigma-70_dom"/>
</dbReference>
<feature type="domain" description="RNA polymerase sigma-70 region 4" evidence="9">
    <location>
        <begin position="446"/>
        <end position="499"/>
    </location>
</feature>
<keyword evidence="3" id="KW-0731">Sigma factor</keyword>
<sequence length="511" mass="57982">MGVVTVSSSASRNPVGLTARVSSNGSNSWRPLIVAFKSDKSDSTSLVSPSDSTHLQLSVKSSNKVKKGRPKKGDRVVSSVPKLDVDYNEAAAKLESIYKLSPPSDGEDDDVVVTRDRQRKRKSRDGAVKTSRVVVRNRVKKAKRLSLDKRVALKKNHVKQEECREEEERVVVGSLASKKRVRKDESEKIDELVRQYTGSTDLASLDWKKMKFPPVLPSSEHNWLFKLMQPMKALIQVKDDLHKTLGREPIDGELAQATNSTVVDVRRQLEVGRAARNKLIKHNLRLVLFVINKYFSDFASSPRFQDLCQAGVKGLITAIDRFEPKRKFRLSTYSLFWIRHAIIRSMTLSSFTRVSFGLESIRVEIQKTRLHLLVELQREPTEEEIVERVGISHERYHEVMKAAKPILSLHMRNATTQEELISGITDVDGGDNQRQPALLRLALDDVLDSLKPKESLVIRQRYGLDGKGDRTLGEIAANLNISREMVRKHEVKALMKLKHPARMDYLRPYVV</sequence>
<feature type="compositionally biased region" description="Low complexity" evidence="6">
    <location>
        <begin position="43"/>
        <end position="52"/>
    </location>
</feature>
<dbReference type="EMBL" id="CAMGYJ010000005">
    <property type="protein sequence ID" value="CAI0412944.1"/>
    <property type="molecule type" value="Genomic_DNA"/>
</dbReference>
<dbReference type="InterPro" id="IPR013325">
    <property type="entry name" value="RNA_pol_sigma_r2"/>
</dbReference>
<proteinExistence type="inferred from homology"/>
<dbReference type="Pfam" id="PF04542">
    <property type="entry name" value="Sigma70_r2"/>
    <property type="match status" value="1"/>
</dbReference>
<feature type="region of interest" description="Disordered" evidence="6">
    <location>
        <begin position="40"/>
        <end position="77"/>
    </location>
</feature>
<dbReference type="SUPFAM" id="SSF88659">
    <property type="entry name" value="Sigma3 and sigma4 domains of RNA polymerase sigma factors"/>
    <property type="match status" value="2"/>
</dbReference>
<evidence type="ECO:0000313" key="11">
    <source>
        <dbReference type="Proteomes" id="UP001154282"/>
    </source>
</evidence>
<reference evidence="10" key="1">
    <citation type="submission" date="2022-08" db="EMBL/GenBank/DDBJ databases">
        <authorList>
            <person name="Gutierrez-Valencia J."/>
        </authorList>
    </citation>
    <scope>NUCLEOTIDE SEQUENCE</scope>
</reference>
<feature type="region of interest" description="Disordered" evidence="6">
    <location>
        <begin position="98"/>
        <end position="129"/>
    </location>
</feature>
<protein>
    <recommendedName>
        <fullName evidence="12">Sigma factor</fullName>
    </recommendedName>
</protein>
<feature type="domain" description="RNA polymerase sigma-70 region 3" evidence="7">
    <location>
        <begin position="363"/>
        <end position="433"/>
    </location>
</feature>
<evidence type="ECO:0000256" key="6">
    <source>
        <dbReference type="SAM" id="MobiDB-lite"/>
    </source>
</evidence>
<dbReference type="Pfam" id="PF04545">
    <property type="entry name" value="Sigma70_r4"/>
    <property type="match status" value="1"/>
</dbReference>
<dbReference type="Gene3D" id="1.20.120.1810">
    <property type="match status" value="1"/>
</dbReference>
<evidence type="ECO:0000259" key="8">
    <source>
        <dbReference type="Pfam" id="PF04542"/>
    </source>
</evidence>
<dbReference type="InterPro" id="IPR000943">
    <property type="entry name" value="RNA_pol_sigma70"/>
</dbReference>
<comment type="similarity">
    <text evidence="1">Belongs to the sigma-70 factor family.</text>
</comment>
<dbReference type="CDD" id="cd06171">
    <property type="entry name" value="Sigma70_r4"/>
    <property type="match status" value="1"/>
</dbReference>
<dbReference type="GO" id="GO:0016987">
    <property type="term" value="F:sigma factor activity"/>
    <property type="evidence" value="ECO:0007669"/>
    <property type="project" value="UniProtKB-KW"/>
</dbReference>
<keyword evidence="4" id="KW-0238">DNA-binding</keyword>
<dbReference type="Proteomes" id="UP001154282">
    <property type="component" value="Unassembled WGS sequence"/>
</dbReference>
<dbReference type="AlphaFoldDB" id="A0AAV0JSJ3"/>
<dbReference type="GO" id="GO:0071482">
    <property type="term" value="P:cellular response to light stimulus"/>
    <property type="evidence" value="ECO:0007669"/>
    <property type="project" value="UniProtKB-ARBA"/>
</dbReference>
<dbReference type="InterPro" id="IPR050239">
    <property type="entry name" value="Sigma-70_RNA_pol_init_factors"/>
</dbReference>
<dbReference type="NCBIfam" id="TIGR02937">
    <property type="entry name" value="sigma70-ECF"/>
    <property type="match status" value="1"/>
</dbReference>
<gene>
    <name evidence="10" type="ORF">LITE_LOCUS15745</name>
</gene>
<name>A0AAV0JSJ3_9ROSI</name>
<comment type="caution">
    <text evidence="10">The sequence shown here is derived from an EMBL/GenBank/DDBJ whole genome shotgun (WGS) entry which is preliminary data.</text>
</comment>
<evidence type="ECO:0000256" key="4">
    <source>
        <dbReference type="ARBA" id="ARBA00023125"/>
    </source>
</evidence>
<dbReference type="InterPro" id="IPR013324">
    <property type="entry name" value="RNA_pol_sigma_r3/r4-like"/>
</dbReference>